<evidence type="ECO:0000313" key="7">
    <source>
        <dbReference type="EMBL" id="KAF7639122.1"/>
    </source>
</evidence>
<dbReference type="AlphaFoldDB" id="A0A8T0A0S1"/>
<dbReference type="Proteomes" id="UP000605970">
    <property type="component" value="Unassembled WGS sequence"/>
</dbReference>
<evidence type="ECO:0000256" key="5">
    <source>
        <dbReference type="ARBA" id="ARBA00023136"/>
    </source>
</evidence>
<feature type="transmembrane region" description="Helical" evidence="6">
    <location>
        <begin position="38"/>
        <end position="60"/>
    </location>
</feature>
<keyword evidence="8" id="KW-1185">Reference proteome</keyword>
<evidence type="ECO:0008006" key="9">
    <source>
        <dbReference type="Google" id="ProtNLM"/>
    </source>
</evidence>
<dbReference type="Pfam" id="PF09775">
    <property type="entry name" value="Keratin_assoc"/>
    <property type="match status" value="1"/>
</dbReference>
<comment type="subcellular location">
    <subcellularLocation>
        <location evidence="1">Membrane</location>
        <topology evidence="1">Multi-pass membrane protein</topology>
    </subcellularLocation>
</comment>
<evidence type="ECO:0000256" key="6">
    <source>
        <dbReference type="SAM" id="Phobius"/>
    </source>
</evidence>
<protein>
    <recommendedName>
        <fullName evidence="9">Dolichyl-diphosphooligosaccharide--protein glycosyltransferase subunit KCP2</fullName>
    </recommendedName>
</protein>
<reference evidence="7" key="1">
    <citation type="journal article" date="2020" name="Ecol. Evol.">
        <title>Genome structure and content of the rice root-knot nematode (Meloidogyne graminicola).</title>
        <authorList>
            <person name="Phan N.T."/>
            <person name="Danchin E.G.J."/>
            <person name="Klopp C."/>
            <person name="Perfus-Barbeoch L."/>
            <person name="Kozlowski D.K."/>
            <person name="Koutsovoulos G.D."/>
            <person name="Lopez-Roques C."/>
            <person name="Bouchez O."/>
            <person name="Zahm M."/>
            <person name="Besnard G."/>
            <person name="Bellafiore S."/>
        </authorList>
    </citation>
    <scope>NUCLEOTIDE SEQUENCE</scope>
    <source>
        <strain evidence="7">VN-18</strain>
    </source>
</reference>
<gene>
    <name evidence="7" type="ORF">Mgra_00001356</name>
</gene>
<dbReference type="PANTHER" id="PTHR32001:SF1">
    <property type="entry name" value="KERATINOCYTE-ASSOCIATED PROTEIN 2"/>
    <property type="match status" value="1"/>
</dbReference>
<evidence type="ECO:0000256" key="3">
    <source>
        <dbReference type="ARBA" id="ARBA00022692"/>
    </source>
</evidence>
<feature type="transmembrane region" description="Helical" evidence="6">
    <location>
        <begin position="80"/>
        <end position="98"/>
    </location>
</feature>
<name>A0A8T0A0S1_9BILA</name>
<feature type="transmembrane region" description="Helical" evidence="6">
    <location>
        <begin position="105"/>
        <end position="122"/>
    </location>
</feature>
<feature type="transmembrane region" description="Helical" evidence="6">
    <location>
        <begin position="6"/>
        <end position="26"/>
    </location>
</feature>
<evidence type="ECO:0000256" key="2">
    <source>
        <dbReference type="ARBA" id="ARBA00007279"/>
    </source>
</evidence>
<keyword evidence="5 6" id="KW-0472">Membrane</keyword>
<dbReference type="InterPro" id="IPR018614">
    <property type="entry name" value="KRTCAP2"/>
</dbReference>
<comment type="similarity">
    <text evidence="2">Belongs to the KRTCAP2 family.</text>
</comment>
<dbReference type="PANTHER" id="PTHR32001">
    <property type="entry name" value="KERATINOCYTE-ASSOCIATED PROTEIN 2"/>
    <property type="match status" value="1"/>
</dbReference>
<keyword evidence="4 6" id="KW-1133">Transmembrane helix</keyword>
<keyword evidence="3 6" id="KW-0812">Transmembrane</keyword>
<sequence length="145" mass="15847">MATNNGISGLISAFFTFMCIGIGQLFKQFLSNSRQGNLFAGVLGAFVFCFALTSIIQIMFYYEASIFIKMAQFGTSSKSGLFDCFIALLIALISSALIHRIAITLTILFSAIFLFFLVGISHKHYTNISSSNISGGVTEKKSKKH</sequence>
<evidence type="ECO:0000256" key="1">
    <source>
        <dbReference type="ARBA" id="ARBA00004141"/>
    </source>
</evidence>
<dbReference type="GO" id="GO:0016020">
    <property type="term" value="C:membrane"/>
    <property type="evidence" value="ECO:0007669"/>
    <property type="project" value="UniProtKB-SubCell"/>
</dbReference>
<comment type="caution">
    <text evidence="7">The sequence shown here is derived from an EMBL/GenBank/DDBJ whole genome shotgun (WGS) entry which is preliminary data.</text>
</comment>
<proteinExistence type="inferred from homology"/>
<dbReference type="EMBL" id="JABEBT010000007">
    <property type="protein sequence ID" value="KAF7639122.1"/>
    <property type="molecule type" value="Genomic_DNA"/>
</dbReference>
<accession>A0A8T0A0S1</accession>
<dbReference type="OrthoDB" id="1111004at2759"/>
<evidence type="ECO:0000313" key="8">
    <source>
        <dbReference type="Proteomes" id="UP000605970"/>
    </source>
</evidence>
<organism evidence="7 8">
    <name type="scientific">Meloidogyne graminicola</name>
    <dbReference type="NCBI Taxonomy" id="189291"/>
    <lineage>
        <taxon>Eukaryota</taxon>
        <taxon>Metazoa</taxon>
        <taxon>Ecdysozoa</taxon>
        <taxon>Nematoda</taxon>
        <taxon>Chromadorea</taxon>
        <taxon>Rhabditida</taxon>
        <taxon>Tylenchina</taxon>
        <taxon>Tylenchomorpha</taxon>
        <taxon>Tylenchoidea</taxon>
        <taxon>Meloidogynidae</taxon>
        <taxon>Meloidogyninae</taxon>
        <taxon>Meloidogyne</taxon>
    </lineage>
</organism>
<evidence type="ECO:0000256" key="4">
    <source>
        <dbReference type="ARBA" id="ARBA00022989"/>
    </source>
</evidence>